<reference evidence="3" key="2">
    <citation type="submission" date="2020-10" db="UniProtKB">
        <authorList>
            <consortium name="WormBaseParasite"/>
        </authorList>
    </citation>
    <scope>IDENTIFICATION</scope>
</reference>
<evidence type="ECO:0000256" key="1">
    <source>
        <dbReference type="SAM" id="MobiDB-lite"/>
    </source>
</evidence>
<dbReference type="AlphaFoldDB" id="A0A7E4UUG8"/>
<dbReference type="Proteomes" id="UP000492821">
    <property type="component" value="Unassembled WGS sequence"/>
</dbReference>
<protein>
    <submittedName>
        <fullName evidence="3">DDA1 domain-containing protein</fullName>
    </submittedName>
</protein>
<feature type="compositionally biased region" description="Basic residues" evidence="1">
    <location>
        <begin position="95"/>
        <end position="105"/>
    </location>
</feature>
<reference evidence="2" key="1">
    <citation type="journal article" date="2013" name="Genetics">
        <title>The draft genome and transcriptome of Panagrellus redivivus are shaped by the harsh demands of a free-living lifestyle.</title>
        <authorList>
            <person name="Srinivasan J."/>
            <person name="Dillman A.R."/>
            <person name="Macchietto M.G."/>
            <person name="Heikkinen L."/>
            <person name="Lakso M."/>
            <person name="Fracchia K.M."/>
            <person name="Antoshechkin I."/>
            <person name="Mortazavi A."/>
            <person name="Wong G."/>
            <person name="Sternberg P.W."/>
        </authorList>
    </citation>
    <scope>NUCLEOTIDE SEQUENCE [LARGE SCALE GENOMIC DNA]</scope>
    <source>
        <strain evidence="2">MT8872</strain>
    </source>
</reference>
<feature type="region of interest" description="Disordered" evidence="1">
    <location>
        <begin position="83"/>
        <end position="105"/>
    </location>
</feature>
<name>A0A7E4UUG8_PANRE</name>
<organism evidence="2 3">
    <name type="scientific">Panagrellus redivivus</name>
    <name type="common">Microworm</name>
    <dbReference type="NCBI Taxonomy" id="6233"/>
    <lineage>
        <taxon>Eukaryota</taxon>
        <taxon>Metazoa</taxon>
        <taxon>Ecdysozoa</taxon>
        <taxon>Nematoda</taxon>
        <taxon>Chromadorea</taxon>
        <taxon>Rhabditida</taxon>
        <taxon>Tylenchina</taxon>
        <taxon>Panagrolaimomorpha</taxon>
        <taxon>Panagrolaimoidea</taxon>
        <taxon>Panagrolaimidae</taxon>
        <taxon>Panagrellus</taxon>
    </lineage>
</organism>
<evidence type="ECO:0000313" key="3">
    <source>
        <dbReference type="WBParaSite" id="Pan_g12983.t1"/>
    </source>
</evidence>
<sequence length="105" mass="11944">MTNIRPIAQTAATHFRPQISQNDPLTLKKGNTAKLSFRVSDFAQYLPEAHYPNCNQPTQATVSTRSRPYCDGSIANAIDKQLAYSKTKTKDTEKKKKRKGFQKRR</sequence>
<proteinExistence type="predicted"/>
<accession>A0A7E4UUG8</accession>
<keyword evidence="2" id="KW-1185">Reference proteome</keyword>
<evidence type="ECO:0000313" key="2">
    <source>
        <dbReference type="Proteomes" id="UP000492821"/>
    </source>
</evidence>
<dbReference type="WBParaSite" id="Pan_g12983.t1">
    <property type="protein sequence ID" value="Pan_g12983.t1"/>
    <property type="gene ID" value="Pan_g12983"/>
</dbReference>